<name>A0ABW5UAG2_9SPHI</name>
<proteinExistence type="inferred from homology"/>
<dbReference type="PRINTS" id="PR00726">
    <property type="entry name" value="LEXASERPTASE"/>
</dbReference>
<dbReference type="CDD" id="cd06529">
    <property type="entry name" value="S24_LexA-like"/>
    <property type="match status" value="1"/>
</dbReference>
<gene>
    <name evidence="9" type="ORF">ACFSQ6_00925</name>
</gene>
<keyword evidence="6" id="KW-0742">SOS response</keyword>
<dbReference type="EMBL" id="JBHUMB010000005">
    <property type="protein sequence ID" value="MFD2741951.1"/>
    <property type="molecule type" value="Genomic_DNA"/>
</dbReference>
<dbReference type="InterPro" id="IPR015927">
    <property type="entry name" value="Peptidase_S24_S26A/B/C"/>
</dbReference>
<comment type="similarity">
    <text evidence="1 7">Belongs to the peptidase S24 family.</text>
</comment>
<dbReference type="SUPFAM" id="SSF51306">
    <property type="entry name" value="LexA/Signal peptidase"/>
    <property type="match status" value="1"/>
</dbReference>
<evidence type="ECO:0000313" key="10">
    <source>
        <dbReference type="Proteomes" id="UP001597418"/>
    </source>
</evidence>
<reference evidence="10" key="1">
    <citation type="journal article" date="2019" name="Int. J. Syst. Evol. Microbiol.">
        <title>The Global Catalogue of Microorganisms (GCM) 10K type strain sequencing project: providing services to taxonomists for standard genome sequencing and annotation.</title>
        <authorList>
            <consortium name="The Broad Institute Genomics Platform"/>
            <consortium name="The Broad Institute Genome Sequencing Center for Infectious Disease"/>
            <person name="Wu L."/>
            <person name="Ma J."/>
        </authorList>
    </citation>
    <scope>NUCLEOTIDE SEQUENCE [LARGE SCALE GENOMIC DNA]</scope>
    <source>
        <strain evidence="10">KCTC 42247</strain>
    </source>
</reference>
<dbReference type="InterPro" id="IPR039418">
    <property type="entry name" value="LexA-like"/>
</dbReference>
<dbReference type="PANTHER" id="PTHR33516:SF2">
    <property type="entry name" value="LEXA REPRESSOR-RELATED"/>
    <property type="match status" value="1"/>
</dbReference>
<dbReference type="InterPro" id="IPR050077">
    <property type="entry name" value="LexA_repressor"/>
</dbReference>
<evidence type="ECO:0000256" key="5">
    <source>
        <dbReference type="ARBA" id="ARBA00023204"/>
    </source>
</evidence>
<dbReference type="Pfam" id="PF00717">
    <property type="entry name" value="Peptidase_S24"/>
    <property type="match status" value="1"/>
</dbReference>
<sequence length="140" mass="15631">MITIYHTSPQFSFIPLTYIHQGVSAGFPSPAMDFEDLKIDLNTEIVKHPSSTYYGRVKGVSMKNAGIDDGDLLVIDKSLEPIDGRIAVCFLDGEFTAKRIRIVGRSVMLMPENDDYKPITVTPENDFVVWGIVTHVIKNV</sequence>
<dbReference type="InterPro" id="IPR006197">
    <property type="entry name" value="Peptidase_S24_LexA"/>
</dbReference>
<dbReference type="PANTHER" id="PTHR33516">
    <property type="entry name" value="LEXA REPRESSOR"/>
    <property type="match status" value="1"/>
</dbReference>
<keyword evidence="2" id="KW-0227">DNA damage</keyword>
<comment type="caution">
    <text evidence="9">The sequence shown here is derived from an EMBL/GenBank/DDBJ whole genome shotgun (WGS) entry which is preliminary data.</text>
</comment>
<evidence type="ECO:0000256" key="1">
    <source>
        <dbReference type="ARBA" id="ARBA00007484"/>
    </source>
</evidence>
<keyword evidence="5" id="KW-0234">DNA repair</keyword>
<protein>
    <submittedName>
        <fullName evidence="9">LexA family protein</fullName>
    </submittedName>
</protein>
<keyword evidence="4 7" id="KW-0068">Autocatalytic cleavage</keyword>
<keyword evidence="10" id="KW-1185">Reference proteome</keyword>
<dbReference type="Proteomes" id="UP001597418">
    <property type="component" value="Unassembled WGS sequence"/>
</dbReference>
<evidence type="ECO:0000256" key="7">
    <source>
        <dbReference type="RuleBase" id="RU003991"/>
    </source>
</evidence>
<evidence type="ECO:0000313" key="9">
    <source>
        <dbReference type="EMBL" id="MFD2741951.1"/>
    </source>
</evidence>
<evidence type="ECO:0000259" key="8">
    <source>
        <dbReference type="Pfam" id="PF00717"/>
    </source>
</evidence>
<evidence type="ECO:0000256" key="6">
    <source>
        <dbReference type="ARBA" id="ARBA00023236"/>
    </source>
</evidence>
<dbReference type="InterPro" id="IPR036286">
    <property type="entry name" value="LexA/Signal_pep-like_sf"/>
</dbReference>
<organism evidence="9 10">
    <name type="scientific">Sphingobacterium populi</name>
    <dbReference type="NCBI Taxonomy" id="1812824"/>
    <lineage>
        <taxon>Bacteria</taxon>
        <taxon>Pseudomonadati</taxon>
        <taxon>Bacteroidota</taxon>
        <taxon>Sphingobacteriia</taxon>
        <taxon>Sphingobacteriales</taxon>
        <taxon>Sphingobacteriaceae</taxon>
        <taxon>Sphingobacterium</taxon>
    </lineage>
</organism>
<keyword evidence="3 7" id="KW-0378">Hydrolase</keyword>
<evidence type="ECO:0000256" key="2">
    <source>
        <dbReference type="ARBA" id="ARBA00022763"/>
    </source>
</evidence>
<dbReference type="NCBIfam" id="NF007621">
    <property type="entry name" value="PRK10276.1"/>
    <property type="match status" value="1"/>
</dbReference>
<evidence type="ECO:0000256" key="3">
    <source>
        <dbReference type="ARBA" id="ARBA00022801"/>
    </source>
</evidence>
<dbReference type="Gene3D" id="2.10.109.10">
    <property type="entry name" value="Umud Fragment, subunit A"/>
    <property type="match status" value="1"/>
</dbReference>
<accession>A0ABW5UAG2</accession>
<dbReference type="RefSeq" id="WP_066753132.1">
    <property type="nucleotide sequence ID" value="NZ_JBHUMB010000005.1"/>
</dbReference>
<evidence type="ECO:0000256" key="4">
    <source>
        <dbReference type="ARBA" id="ARBA00022813"/>
    </source>
</evidence>
<feature type="domain" description="Peptidase S24/S26A/S26B/S26C" evidence="8">
    <location>
        <begin position="21"/>
        <end position="133"/>
    </location>
</feature>